<sequence>MSSYNHFGYSWCRGPFNGGNCPGCSSVGSGNEFVYDPNTYSYNETPNFFNQPLQHLYETYSCELCGDSPHYGFDCQTRPPLVYKQDPCNNQIFSNDQSPYCSPSQPQQFDCCEEMLSLRNSNHDPPVDLYYPEGRDDYTKVTYDKEQCLSDRYTALVSSLTYTLSIPFLATIEPADTFLMGDEVTSFYDDLECSMPLDSPPSLRLDVLGERKVDINLPFGEHLDTLLIGDREIDFKPRDIEISDIIPIPWVFDEPLGNSDSVPRSYDVTFSNPLFDFNDDYTICLREVERFDHFFFLTQSGGKTRVMETPFSFHHMSSPHLGPYSPKEVMYCYYHPHLTPGGSMLHGQRPLTLIVSVQQGFSKAKLVTDAAARAETVKWDDRLLLRLKTKLGIRLLE</sequence>
<evidence type="ECO:0000313" key="1">
    <source>
        <dbReference type="EMBL" id="GEY17031.1"/>
    </source>
</evidence>
<reference evidence="1" key="1">
    <citation type="journal article" date="2019" name="Sci. Rep.">
        <title>Draft genome of Tanacetum cinerariifolium, the natural source of mosquito coil.</title>
        <authorList>
            <person name="Yamashiro T."/>
            <person name="Shiraishi A."/>
            <person name="Satake H."/>
            <person name="Nakayama K."/>
        </authorList>
    </citation>
    <scope>NUCLEOTIDE SEQUENCE</scope>
</reference>
<gene>
    <name evidence="1" type="ORF">Tci_389005</name>
</gene>
<proteinExistence type="predicted"/>
<name>A0A699HEL9_TANCI</name>
<dbReference type="EMBL" id="BKCJ010157128">
    <property type="protein sequence ID" value="GEY17031.1"/>
    <property type="molecule type" value="Genomic_DNA"/>
</dbReference>
<organism evidence="1">
    <name type="scientific">Tanacetum cinerariifolium</name>
    <name type="common">Dalmatian daisy</name>
    <name type="synonym">Chrysanthemum cinerariifolium</name>
    <dbReference type="NCBI Taxonomy" id="118510"/>
    <lineage>
        <taxon>Eukaryota</taxon>
        <taxon>Viridiplantae</taxon>
        <taxon>Streptophyta</taxon>
        <taxon>Embryophyta</taxon>
        <taxon>Tracheophyta</taxon>
        <taxon>Spermatophyta</taxon>
        <taxon>Magnoliopsida</taxon>
        <taxon>eudicotyledons</taxon>
        <taxon>Gunneridae</taxon>
        <taxon>Pentapetalae</taxon>
        <taxon>asterids</taxon>
        <taxon>campanulids</taxon>
        <taxon>Asterales</taxon>
        <taxon>Asteraceae</taxon>
        <taxon>Asteroideae</taxon>
        <taxon>Anthemideae</taxon>
        <taxon>Anthemidinae</taxon>
        <taxon>Tanacetum</taxon>
    </lineage>
</organism>
<protein>
    <submittedName>
        <fullName evidence="1">Uncharacterized protein</fullName>
    </submittedName>
</protein>
<dbReference type="AlphaFoldDB" id="A0A699HEL9"/>
<accession>A0A699HEL9</accession>
<comment type="caution">
    <text evidence="1">The sequence shown here is derived from an EMBL/GenBank/DDBJ whole genome shotgun (WGS) entry which is preliminary data.</text>
</comment>